<name>A0A202E7J1_9EURY</name>
<comment type="caution">
    <text evidence="3">The sequence shown here is derived from an EMBL/GenBank/DDBJ whole genome shotgun (WGS) entry which is preliminary data.</text>
</comment>
<dbReference type="AlphaFoldDB" id="A0A202E7J1"/>
<dbReference type="InterPro" id="IPR028098">
    <property type="entry name" value="Glyco_trans_4-like_N"/>
</dbReference>
<sequence>MKVLQLVTSPRPFFDQQVDVLEDRGVDCTVLAVPGAYDGDSPRSPMDYVRYYPEILNTVRETEYDLVHANYGLVVPFALAQPTRPVVTTLWGTDLMSDIGWLRSLSRFGARRSDATVVPSPAMSQQLEADHELIPFGVDTDLFRPIPQDEARERVGWETDRPVALFPYDQTRAVKDFSRATRLVDRAETDLELRTVSGVGHAEIPYYMNASDVLLVTSRRESGPMVVKEAAACTLPVVSTDVGFVRETLAGVDNCVVSDSDSILIDGLERIVADGGRANGRDVIDGLGFEAMGDRLLEVYQTVLDRRAGGGEQSDRDHNPEQQTGVDHGI</sequence>
<dbReference type="Proteomes" id="UP000196084">
    <property type="component" value="Unassembled WGS sequence"/>
</dbReference>
<dbReference type="CDD" id="cd03801">
    <property type="entry name" value="GT4_PimA-like"/>
    <property type="match status" value="1"/>
</dbReference>
<organism evidence="3 4">
    <name type="scientific">Natronolimnobius baerhuensis</name>
    <dbReference type="NCBI Taxonomy" id="253108"/>
    <lineage>
        <taxon>Archaea</taxon>
        <taxon>Methanobacteriati</taxon>
        <taxon>Methanobacteriota</taxon>
        <taxon>Stenosarchaea group</taxon>
        <taxon>Halobacteria</taxon>
        <taxon>Halobacteriales</taxon>
        <taxon>Natrialbaceae</taxon>
        <taxon>Natronolimnobius</taxon>
    </lineage>
</organism>
<feature type="compositionally biased region" description="Basic and acidic residues" evidence="1">
    <location>
        <begin position="307"/>
        <end position="320"/>
    </location>
</feature>
<evidence type="ECO:0000313" key="4">
    <source>
        <dbReference type="Proteomes" id="UP000196084"/>
    </source>
</evidence>
<feature type="domain" description="Glycosyltransferase subfamily 4-like N-terminal" evidence="2">
    <location>
        <begin position="36"/>
        <end position="141"/>
    </location>
</feature>
<dbReference type="OrthoDB" id="193395at2157"/>
<dbReference type="SUPFAM" id="SSF53756">
    <property type="entry name" value="UDP-Glycosyltransferase/glycogen phosphorylase"/>
    <property type="match status" value="1"/>
</dbReference>
<dbReference type="PANTHER" id="PTHR12526:SF637">
    <property type="entry name" value="GLYCOSYLTRANSFERASE EPSF-RELATED"/>
    <property type="match status" value="1"/>
</dbReference>
<keyword evidence="4" id="KW-1185">Reference proteome</keyword>
<evidence type="ECO:0000259" key="2">
    <source>
        <dbReference type="Pfam" id="PF13439"/>
    </source>
</evidence>
<feature type="region of interest" description="Disordered" evidence="1">
    <location>
        <begin position="307"/>
        <end position="330"/>
    </location>
</feature>
<evidence type="ECO:0000313" key="3">
    <source>
        <dbReference type="EMBL" id="OVE84108.1"/>
    </source>
</evidence>
<dbReference type="Pfam" id="PF13439">
    <property type="entry name" value="Glyco_transf_4"/>
    <property type="match status" value="1"/>
</dbReference>
<feature type="compositionally biased region" description="Polar residues" evidence="1">
    <location>
        <begin position="321"/>
        <end position="330"/>
    </location>
</feature>
<dbReference type="RefSeq" id="WP_087714353.1">
    <property type="nucleotide sequence ID" value="NZ_MWPH01000002.1"/>
</dbReference>
<gene>
    <name evidence="3" type="ORF">B2G88_06680</name>
</gene>
<protein>
    <submittedName>
        <fullName evidence="3">Glycosyl transferase family 1</fullName>
    </submittedName>
</protein>
<accession>A0A202E7J1</accession>
<dbReference type="Gene3D" id="3.40.50.2000">
    <property type="entry name" value="Glycogen Phosphorylase B"/>
    <property type="match status" value="2"/>
</dbReference>
<reference evidence="3 4" key="1">
    <citation type="submission" date="2017-02" db="EMBL/GenBank/DDBJ databases">
        <title>Natronthermophilus aegyptiacus gen. nov.,sp. nov., an aerobic, extremely halophilic alkalithermophilic archaeon isolated from the athalassohaline Wadi An Natrun, Egypt.</title>
        <authorList>
            <person name="Zhao B."/>
        </authorList>
    </citation>
    <scope>NUCLEOTIDE SEQUENCE [LARGE SCALE GENOMIC DNA]</scope>
    <source>
        <strain evidence="3 4">CGMCC 1.3597</strain>
    </source>
</reference>
<keyword evidence="3" id="KW-0808">Transferase</keyword>
<dbReference type="Pfam" id="PF13692">
    <property type="entry name" value="Glyco_trans_1_4"/>
    <property type="match status" value="1"/>
</dbReference>
<evidence type="ECO:0000256" key="1">
    <source>
        <dbReference type="SAM" id="MobiDB-lite"/>
    </source>
</evidence>
<dbReference type="EMBL" id="MWPH01000002">
    <property type="protein sequence ID" value="OVE84108.1"/>
    <property type="molecule type" value="Genomic_DNA"/>
</dbReference>
<dbReference type="GO" id="GO:0016740">
    <property type="term" value="F:transferase activity"/>
    <property type="evidence" value="ECO:0007669"/>
    <property type="project" value="UniProtKB-KW"/>
</dbReference>
<dbReference type="PANTHER" id="PTHR12526">
    <property type="entry name" value="GLYCOSYLTRANSFERASE"/>
    <property type="match status" value="1"/>
</dbReference>
<proteinExistence type="predicted"/>